<accession>A0ABT2LZT8</accession>
<comment type="caution">
    <text evidence="2">The sequence shown here is derived from an EMBL/GenBank/DDBJ whole genome shotgun (WGS) entry which is preliminary data.</text>
</comment>
<evidence type="ECO:0000259" key="1">
    <source>
        <dbReference type="Pfam" id="PF02698"/>
    </source>
</evidence>
<organism evidence="2 3">
    <name type="scientific">Eubacterium album</name>
    <dbReference type="NCBI Taxonomy" id="2978477"/>
    <lineage>
        <taxon>Bacteria</taxon>
        <taxon>Bacillati</taxon>
        <taxon>Bacillota</taxon>
        <taxon>Clostridia</taxon>
        <taxon>Eubacteriales</taxon>
        <taxon>Eubacteriaceae</taxon>
        <taxon>Eubacterium</taxon>
    </lineage>
</organism>
<dbReference type="Gene3D" id="3.40.50.620">
    <property type="entry name" value="HUPs"/>
    <property type="match status" value="1"/>
</dbReference>
<feature type="domain" description="DUF218" evidence="1">
    <location>
        <begin position="34"/>
        <end position="183"/>
    </location>
</feature>
<keyword evidence="3" id="KW-1185">Reference proteome</keyword>
<proteinExistence type="predicted"/>
<evidence type="ECO:0000313" key="2">
    <source>
        <dbReference type="EMBL" id="MCT7398388.1"/>
    </source>
</evidence>
<dbReference type="PANTHER" id="PTHR30336">
    <property type="entry name" value="INNER MEMBRANE PROTEIN, PROBABLE PERMEASE"/>
    <property type="match status" value="1"/>
</dbReference>
<dbReference type="RefSeq" id="WP_260978469.1">
    <property type="nucleotide sequence ID" value="NZ_JAODBU010000004.1"/>
</dbReference>
<dbReference type="PANTHER" id="PTHR30336:SF20">
    <property type="entry name" value="DUF218 DOMAIN-CONTAINING PROTEIN"/>
    <property type="match status" value="1"/>
</dbReference>
<dbReference type="CDD" id="cd06259">
    <property type="entry name" value="YdcF-like"/>
    <property type="match status" value="1"/>
</dbReference>
<dbReference type="InterPro" id="IPR003848">
    <property type="entry name" value="DUF218"/>
</dbReference>
<reference evidence="2" key="1">
    <citation type="submission" date="2022-09" db="EMBL/GenBank/DDBJ databases">
        <title>Eubacterium sp. LFL-14 isolated from human feces.</title>
        <authorList>
            <person name="Liu F."/>
        </authorList>
    </citation>
    <scope>NUCLEOTIDE SEQUENCE</scope>
    <source>
        <strain evidence="2">LFL-14</strain>
    </source>
</reference>
<dbReference type="Proteomes" id="UP001431199">
    <property type="component" value="Unassembled WGS sequence"/>
</dbReference>
<evidence type="ECO:0000313" key="3">
    <source>
        <dbReference type="Proteomes" id="UP001431199"/>
    </source>
</evidence>
<sequence length="201" mass="22862">MNISDLQYKDISRDLINSMLFENIEYSDTNSDMGIVMGSYSAVKYRVPRAVALYNKGLVKNFIFSGGKMLIDSGIYEEADIMKDFAIESGLPSSNIYTAYNSHSTFESLKNAFDLLKSIEYFTPKNITLITTSFHMKRCLLLVDKMFSKDINIIPCPVNDSFTTKENWYKTPAGYERAIGEIFGIIDYANKGYINNFNITL</sequence>
<dbReference type="Pfam" id="PF02698">
    <property type="entry name" value="DUF218"/>
    <property type="match status" value="1"/>
</dbReference>
<name>A0ABT2LZT8_9FIRM</name>
<protein>
    <submittedName>
        <fullName evidence="2">YdcF family protein</fullName>
    </submittedName>
</protein>
<dbReference type="EMBL" id="JAODBU010000004">
    <property type="protein sequence ID" value="MCT7398388.1"/>
    <property type="molecule type" value="Genomic_DNA"/>
</dbReference>
<dbReference type="InterPro" id="IPR051599">
    <property type="entry name" value="Cell_Envelope_Assoc"/>
</dbReference>
<dbReference type="InterPro" id="IPR014729">
    <property type="entry name" value="Rossmann-like_a/b/a_fold"/>
</dbReference>
<gene>
    <name evidence="2" type="ORF">N5B56_04695</name>
</gene>